<keyword evidence="4" id="KW-0809">Transit peptide</keyword>
<reference evidence="9" key="1">
    <citation type="submission" date="2022-11" db="EMBL/GenBank/DDBJ databases">
        <authorList>
            <person name="Petersen C."/>
        </authorList>
    </citation>
    <scope>NUCLEOTIDE SEQUENCE</scope>
    <source>
        <strain evidence="9">IBT 34128</strain>
    </source>
</reference>
<dbReference type="Pfam" id="PF01636">
    <property type="entry name" value="APH"/>
    <property type="match status" value="1"/>
</dbReference>
<evidence type="ECO:0000259" key="8">
    <source>
        <dbReference type="Pfam" id="PF01636"/>
    </source>
</evidence>
<keyword evidence="10" id="KW-1185">Reference proteome</keyword>
<dbReference type="InterPro" id="IPR011009">
    <property type="entry name" value="Kinase-like_dom_sf"/>
</dbReference>
<comment type="subcellular location">
    <subcellularLocation>
        <location evidence="1">Mitochondrion</location>
    </subcellularLocation>
</comment>
<dbReference type="InterPro" id="IPR051035">
    <property type="entry name" value="Mito_inheritance_9"/>
</dbReference>
<comment type="similarity">
    <text evidence="2">Belongs to the AIM9 family.</text>
</comment>
<evidence type="ECO:0000256" key="3">
    <source>
        <dbReference type="ARBA" id="ARBA00016197"/>
    </source>
</evidence>
<evidence type="ECO:0000256" key="2">
    <source>
        <dbReference type="ARBA" id="ARBA00005543"/>
    </source>
</evidence>
<accession>A0A9W9ELT6</accession>
<proteinExistence type="inferred from homology"/>
<dbReference type="SUPFAM" id="SSF56112">
    <property type="entry name" value="Protein kinase-like (PK-like)"/>
    <property type="match status" value="1"/>
</dbReference>
<evidence type="ECO:0000256" key="7">
    <source>
        <dbReference type="SAM" id="Coils"/>
    </source>
</evidence>
<sequence length="237" mass="28027">MLPYILPTNDLLRPVLLHHDLHAENIFIDDADPSKVFSIIDWQALYASPLFLQARFPSVFDSDDPYPWGAVQPKRPENFDTRQVEETLDRIRLKKFYELATRKFNPLLVKVMDAMRRDDDPTTFIFYIVGQSSINGPIPLQELLVQIHEKWYYLSTQRGLSIPCPISSSREDIDRTRRQANTWADAYNEFDSLRTQLLGYDGWVSHEEYEEAKRRWEDSRTTLESLRQKLEQLLRYV</sequence>
<feature type="coiled-coil region" evidence="7">
    <location>
        <begin position="206"/>
        <end position="233"/>
    </location>
</feature>
<evidence type="ECO:0000313" key="10">
    <source>
        <dbReference type="Proteomes" id="UP001141434"/>
    </source>
</evidence>
<keyword evidence="7" id="KW-0175">Coiled coil</keyword>
<comment type="caution">
    <text evidence="9">The sequence shown here is derived from an EMBL/GenBank/DDBJ whole genome shotgun (WGS) entry which is preliminary data.</text>
</comment>
<reference evidence="9" key="2">
    <citation type="journal article" date="2023" name="IMA Fungus">
        <title>Comparative genomic study of the Penicillium genus elucidates a diverse pangenome and 15 lateral gene transfer events.</title>
        <authorList>
            <person name="Petersen C."/>
            <person name="Sorensen T."/>
            <person name="Nielsen M.R."/>
            <person name="Sondergaard T.E."/>
            <person name="Sorensen J.L."/>
            <person name="Fitzpatrick D.A."/>
            <person name="Frisvad J.C."/>
            <person name="Nielsen K.L."/>
        </authorList>
    </citation>
    <scope>NUCLEOTIDE SEQUENCE</scope>
    <source>
        <strain evidence="9">IBT 34128</strain>
    </source>
</reference>
<organism evidence="9 10">
    <name type="scientific">Penicillium alfredii</name>
    <dbReference type="NCBI Taxonomy" id="1506179"/>
    <lineage>
        <taxon>Eukaryota</taxon>
        <taxon>Fungi</taxon>
        <taxon>Dikarya</taxon>
        <taxon>Ascomycota</taxon>
        <taxon>Pezizomycotina</taxon>
        <taxon>Eurotiomycetes</taxon>
        <taxon>Eurotiomycetidae</taxon>
        <taxon>Eurotiales</taxon>
        <taxon>Aspergillaceae</taxon>
        <taxon>Penicillium</taxon>
    </lineage>
</organism>
<evidence type="ECO:0000256" key="6">
    <source>
        <dbReference type="ARBA" id="ARBA00031849"/>
    </source>
</evidence>
<evidence type="ECO:0000256" key="5">
    <source>
        <dbReference type="ARBA" id="ARBA00023128"/>
    </source>
</evidence>
<dbReference type="GeneID" id="81398358"/>
<protein>
    <recommendedName>
        <fullName evidence="3">Altered inheritance of mitochondria protein 9, mitochondrial</fullName>
    </recommendedName>
    <alternativeName>
        <fullName evidence="6">Found in mitochondrial proteome protein 29</fullName>
    </alternativeName>
</protein>
<dbReference type="AlphaFoldDB" id="A0A9W9ELT6"/>
<evidence type="ECO:0000256" key="4">
    <source>
        <dbReference type="ARBA" id="ARBA00022946"/>
    </source>
</evidence>
<dbReference type="InterPro" id="IPR002575">
    <property type="entry name" value="Aminoglycoside_PTrfase"/>
</dbReference>
<gene>
    <name evidence="9" type="ORF">NUU61_008664</name>
</gene>
<name>A0A9W9ELT6_9EURO</name>
<dbReference type="Gene3D" id="3.90.1200.10">
    <property type="match status" value="1"/>
</dbReference>
<dbReference type="PANTHER" id="PTHR36091">
    <property type="entry name" value="ALTERED INHERITANCE OF MITOCHONDRIA PROTEIN 9, MITOCHONDRIAL"/>
    <property type="match status" value="1"/>
</dbReference>
<evidence type="ECO:0000256" key="1">
    <source>
        <dbReference type="ARBA" id="ARBA00004173"/>
    </source>
</evidence>
<feature type="domain" description="Aminoglycoside phosphotransferase" evidence="8">
    <location>
        <begin position="11"/>
        <end position="45"/>
    </location>
</feature>
<dbReference type="RefSeq" id="XP_056507482.1">
    <property type="nucleotide sequence ID" value="XM_056659189.1"/>
</dbReference>
<dbReference type="EMBL" id="JAPMSZ010000011">
    <property type="protein sequence ID" value="KAJ5084085.1"/>
    <property type="molecule type" value="Genomic_DNA"/>
</dbReference>
<dbReference type="Proteomes" id="UP001141434">
    <property type="component" value="Unassembled WGS sequence"/>
</dbReference>
<dbReference type="GO" id="GO:0005739">
    <property type="term" value="C:mitochondrion"/>
    <property type="evidence" value="ECO:0007669"/>
    <property type="project" value="UniProtKB-SubCell"/>
</dbReference>
<dbReference type="PANTHER" id="PTHR36091:SF1">
    <property type="entry name" value="ALTERED INHERITANCE OF MITOCHONDRIA PROTEIN 9, MITOCHONDRIAL"/>
    <property type="match status" value="1"/>
</dbReference>
<evidence type="ECO:0000313" key="9">
    <source>
        <dbReference type="EMBL" id="KAJ5084085.1"/>
    </source>
</evidence>
<dbReference type="OrthoDB" id="2968323at2759"/>
<keyword evidence="5" id="KW-0496">Mitochondrion</keyword>